<dbReference type="GO" id="GO:0003700">
    <property type="term" value="F:DNA-binding transcription factor activity"/>
    <property type="evidence" value="ECO:0007669"/>
    <property type="project" value="InterPro"/>
</dbReference>
<name>A0A0D9QK50_PLAFR</name>
<feature type="compositionally biased region" description="Acidic residues" evidence="6">
    <location>
        <begin position="1845"/>
        <end position="1864"/>
    </location>
</feature>
<feature type="region of interest" description="Disordered" evidence="6">
    <location>
        <begin position="2086"/>
        <end position="2114"/>
    </location>
</feature>
<feature type="domain" description="AP2/ERF" evidence="7">
    <location>
        <begin position="899"/>
        <end position="946"/>
    </location>
</feature>
<evidence type="ECO:0000256" key="4">
    <source>
        <dbReference type="ARBA" id="ARBA00023163"/>
    </source>
</evidence>
<feature type="region of interest" description="Disordered" evidence="6">
    <location>
        <begin position="967"/>
        <end position="1150"/>
    </location>
</feature>
<feature type="compositionally biased region" description="Basic and acidic residues" evidence="6">
    <location>
        <begin position="1236"/>
        <end position="1251"/>
    </location>
</feature>
<feature type="compositionally biased region" description="Low complexity" evidence="6">
    <location>
        <begin position="1378"/>
        <end position="1396"/>
    </location>
</feature>
<dbReference type="GeneID" id="24268523"/>
<dbReference type="InterPro" id="IPR001471">
    <property type="entry name" value="AP2/ERF_dom"/>
</dbReference>
<evidence type="ECO:0000313" key="9">
    <source>
        <dbReference type="EMBL" id="KJP87162.1"/>
    </source>
</evidence>
<gene>
    <name evidence="9" type="ORF">AK88_03209</name>
</gene>
<dbReference type="GO" id="GO:0005634">
    <property type="term" value="C:nucleus"/>
    <property type="evidence" value="ECO:0007669"/>
    <property type="project" value="UniProtKB-SubCell"/>
</dbReference>
<keyword evidence="4" id="KW-0804">Transcription</keyword>
<evidence type="ECO:0008006" key="11">
    <source>
        <dbReference type="Google" id="ProtNLM"/>
    </source>
</evidence>
<reference evidence="9 10" key="1">
    <citation type="submission" date="2014-03" db="EMBL/GenBank/DDBJ databases">
        <title>The Genome Sequence of Plasmodium fragile nilgiri.</title>
        <authorList>
            <consortium name="The Broad Institute Genomics Platform"/>
            <consortium name="The Broad Institute Genome Sequencing Center for Infectious Disease"/>
            <person name="Neafsey D."/>
            <person name="Duraisingh M."/>
            <person name="Young S.K."/>
            <person name="Zeng Q."/>
            <person name="Gargeya S."/>
            <person name="Abouelleil A."/>
            <person name="Alvarado L."/>
            <person name="Chapman S.B."/>
            <person name="Gainer-Dewar J."/>
            <person name="Goldberg J."/>
            <person name="Griggs A."/>
            <person name="Gujja S."/>
            <person name="Hansen M."/>
            <person name="Howarth C."/>
            <person name="Imamovic A."/>
            <person name="Larimer J."/>
            <person name="Pearson M."/>
            <person name="Poon T.W."/>
            <person name="Priest M."/>
            <person name="Roberts A."/>
            <person name="Saif S."/>
            <person name="Shea T."/>
            <person name="Sykes S."/>
            <person name="Wortman J."/>
            <person name="Nusbaum C."/>
            <person name="Birren B."/>
        </authorList>
    </citation>
    <scope>NUCLEOTIDE SEQUENCE [LARGE SCALE GENOMIC DNA]</scope>
    <source>
        <strain evidence="10">nilgiri</strain>
    </source>
</reference>
<evidence type="ECO:0000259" key="7">
    <source>
        <dbReference type="Pfam" id="PF00847"/>
    </source>
</evidence>
<feature type="domain" description="AP2/ERF" evidence="7">
    <location>
        <begin position="1660"/>
        <end position="1713"/>
    </location>
</feature>
<feature type="compositionally biased region" description="Polar residues" evidence="6">
    <location>
        <begin position="544"/>
        <end position="555"/>
    </location>
</feature>
<dbReference type="Gene3D" id="1.20.5.2050">
    <property type="match status" value="2"/>
</dbReference>
<dbReference type="EMBL" id="KQ001679">
    <property type="protein sequence ID" value="KJP87162.1"/>
    <property type="molecule type" value="Genomic_DNA"/>
</dbReference>
<feature type="compositionally biased region" description="Polar residues" evidence="6">
    <location>
        <begin position="2091"/>
        <end position="2104"/>
    </location>
</feature>
<feature type="compositionally biased region" description="Basic residues" evidence="6">
    <location>
        <begin position="533"/>
        <end position="543"/>
    </location>
</feature>
<feature type="compositionally biased region" description="Basic and acidic residues" evidence="6">
    <location>
        <begin position="821"/>
        <end position="834"/>
    </location>
</feature>
<comment type="subcellular location">
    <subcellularLocation>
        <location evidence="1">Nucleus</location>
    </subcellularLocation>
</comment>
<dbReference type="GO" id="GO:0003677">
    <property type="term" value="F:DNA binding"/>
    <property type="evidence" value="ECO:0007669"/>
    <property type="project" value="UniProtKB-KW"/>
</dbReference>
<feature type="compositionally biased region" description="Polar residues" evidence="6">
    <location>
        <begin position="1030"/>
        <end position="1053"/>
    </location>
</feature>
<feature type="compositionally biased region" description="Acidic residues" evidence="6">
    <location>
        <begin position="1507"/>
        <end position="1521"/>
    </location>
</feature>
<feature type="compositionally biased region" description="Basic and acidic residues" evidence="6">
    <location>
        <begin position="1009"/>
        <end position="1019"/>
    </location>
</feature>
<dbReference type="OMA" id="HTNCQVN"/>
<dbReference type="RefSeq" id="XP_012336253.1">
    <property type="nucleotide sequence ID" value="XM_012480830.1"/>
</dbReference>
<feature type="region of interest" description="Disordered" evidence="6">
    <location>
        <begin position="1424"/>
        <end position="1464"/>
    </location>
</feature>
<sequence>METEEGDTPADVRCVVPAKGDRPEGGHIDPIDEGFFQVNQIDPIHDVNALAITENTTPSGEEKSGGNSTTHTGGIKIGINKRDYDLYISQLKDKGVKDVETNNAGQMRSSIGEGKSNEYDSDYCDIKNLDGSTTECFDDGDACNKRTMNTIISRMDSDLTNTEDALSKVNDNSTTYMSNENNICLVNNEADVTDHTNFNPSFEFDEMVGPTDKTTYVENCDGVHFFKNGEARQIQCTAGEDGSDDRSGNFAEHIVNPEMNNTMPLTIAQPFGETEQKSKEDKIPNPVNPNFCDQPHLSKLQEVVHNNYAFVDNKELSTQLGTFCSRIQNDEGATSVGGGPLYQLNGEGEIEATGNLHDETAFLASTHLYEGKDAHQSDLSVRPTTAHGEHHVNAATHFYIQGGIDQGEDNGKISELPNHFGEKITSKGKENGEEELRTDSEDKKFLFQQREQSNVHVSSHYHHLYEDIHRDTTEESRLRMTSNGISDGNGSGNVVCSSGEIHAENHGAQQPTPPQDGGNTHDVYNETFAMPKKVGRRAGRKSKSCVNRSGESNGDTKGGARISLKSSGACDVNATADCTTDCTAECATDRATDRAAAGEHQMNDPTLGQSKHNEQEEQPNGDDPGRAKNEHTNETYPRRPLRNAAKKCIHLWSEELKKKSEKHNAALERNKNMSDQRKEERAMRRKEKVIKNGSKVILRGGLGKGYGGRGWARGEAKRDAKFYQDGANGIDHVGEEQGAQYEQQEGEVQAGEVHGVEEGAEGVNGKMYCEEGQEVVHHRRARGRPPQRTGSHTDPKVRERNQANEAYMSGQIKPEQLNPDTNERGTKGGRKKNDLSSSLGQEHDSNIPILFNDSMDEREMFKYLDLLRHLPSKKGGAQYKLHKAILTEEMVRRAKKFPLVQGVYFDRYQQRWSVNWNEDGKRVAKYFPIKLFGFDYARRLAIYCKNFQKIPEEALIFEQAYRASQQSSKQRSDHAEGANVAVSEMGSGNGSGKLRRGGPRKGYKKRGLRKQDNLNEDKTSSGCGKRRKNINNYQGGEMGSTMSEGQGDNQVANQGMHHGGDEGGNRAPGKVSSSNYPLCSNYSGSANSGVGSGLSSGVSSGEKKDPSYRSDGGAKDMEYSGPPKGTPYFPGGSLPSSQGVGGEYTGSMNPQHNLQHVQHMQHIWGGLGNVNAPAARNAGGRDKQYVQGYLFEGDFQNGDMAKQHDHPHSGLPSGAPFGCTPNQPNEGSNSVNPSTDHVKEEQKNLARVDASADRSDLENMMLMRQKMIMLEQGTPANANKYMPFANATMGFPIAHSSNEMRRFGSGETPLDGDKRIISMHNVVGSGVNNANENDKQLSSNALPQTMMGNNSTVENEKKKKKRGRRKKGESKKNHFVYTSTGTSSSFKSSSSHMSSTSSCYKNIEMHLSSNGPLHDIGEAHSRWRKGERENTTDAAAADAAHNSSYNDDRGNNYYTTNEDGRQGDAATIQVVEEDKVSRANLMEGRGDANNDSCYLHVGTGPSRVEQVPEEGKEEQEDDNDNDYDHMDDNDVDDEAGGDDAGRNVSPQGAARSTVDGGRNEEQVENDGNKMEDILNINKYSEIVNGLDNYNLMSRMNQMGVKVERELIPFGGGLNLKRENTQGASKDRLKEEVHQGEEVTVGEIPNGGDITQENNPDDINSRIVGVHYDRKQYRWKATWYTSHGRRCAKYYPIKQYGYLEAKKMAIECRRAYNAYKKLKKDPENGIEEAEFNFDSTIFPKEYYITLFENDEKKDGYFWNPKKNKKTGKRNPLLDNNEKQRRHYNEALKKITNIKYKDLSQLNEFMARRNDGEVSTYASMAMGVDVVEGSNLFAPPAHPHRLHVQLEQEEQGEGGEDDEVVDEEDYSGAHLDTTGMGAYQGGAFQAASHTHLATTNPSADTTATMSMRNIDNGTPPIQENEQSEEWTTLQGVYNKEAIFQPGCCNVMSEEENHVTSKGCSAHVSSNSCSTQNVSSLLSLYYLSENILKFQKGTIKCILQDLRDNCLSNLAYDIQNITFQEYYMAIHYLNRYVEDSNCYDDIFFLLKILAKNLEIRKIPSLYNEEEQKELLNSLTVITKQMKSGYSYFTPDPVRSSSDGGDTASGMSPSDRFSVIFQ</sequence>
<feature type="compositionally biased region" description="Basic residues" evidence="6">
    <location>
        <begin position="993"/>
        <end position="1008"/>
    </location>
</feature>
<feature type="region of interest" description="Disordered" evidence="6">
    <location>
        <begin position="504"/>
        <end position="523"/>
    </location>
</feature>
<evidence type="ECO:0000256" key="1">
    <source>
        <dbReference type="ARBA" id="ARBA00004123"/>
    </source>
</evidence>
<dbReference type="Pfam" id="PF14733">
    <property type="entry name" value="ACDC"/>
    <property type="match status" value="1"/>
</dbReference>
<proteinExistence type="predicted"/>
<feature type="compositionally biased region" description="Basic residues" evidence="6">
    <location>
        <begin position="1358"/>
        <end position="1369"/>
    </location>
</feature>
<dbReference type="OrthoDB" id="378365at2759"/>
<feature type="region of interest" description="Disordered" evidence="6">
    <location>
        <begin position="1483"/>
        <end position="1568"/>
    </location>
</feature>
<keyword evidence="3" id="KW-0238">DNA-binding</keyword>
<feature type="region of interest" description="Disordered" evidence="6">
    <location>
        <begin position="530"/>
        <end position="561"/>
    </location>
</feature>
<evidence type="ECO:0000256" key="3">
    <source>
        <dbReference type="ARBA" id="ARBA00023125"/>
    </source>
</evidence>
<feature type="compositionally biased region" description="Basic and acidic residues" evidence="6">
    <location>
        <begin position="623"/>
        <end position="637"/>
    </location>
</feature>
<feature type="compositionally biased region" description="Low complexity" evidence="6">
    <location>
        <begin position="1080"/>
        <end position="1100"/>
    </location>
</feature>
<feature type="region of interest" description="Disordered" evidence="6">
    <location>
        <begin position="1758"/>
        <end position="1777"/>
    </location>
</feature>
<evidence type="ECO:0000256" key="6">
    <source>
        <dbReference type="SAM" id="MobiDB-lite"/>
    </source>
</evidence>
<keyword evidence="2" id="KW-0805">Transcription regulation</keyword>
<feature type="domain" description="AP2-coincident C-terminal" evidence="8">
    <location>
        <begin position="1981"/>
        <end position="2071"/>
    </location>
</feature>
<organism evidence="9 10">
    <name type="scientific">Plasmodium fragile</name>
    <dbReference type="NCBI Taxonomy" id="5857"/>
    <lineage>
        <taxon>Eukaryota</taxon>
        <taxon>Sar</taxon>
        <taxon>Alveolata</taxon>
        <taxon>Apicomplexa</taxon>
        <taxon>Aconoidasida</taxon>
        <taxon>Haemosporida</taxon>
        <taxon>Plasmodiidae</taxon>
        <taxon>Plasmodium</taxon>
        <taxon>Plasmodium (Plasmodium)</taxon>
    </lineage>
</organism>
<keyword evidence="10" id="KW-1185">Reference proteome</keyword>
<feature type="region of interest" description="Disordered" evidence="6">
    <location>
        <begin position="594"/>
        <end position="637"/>
    </location>
</feature>
<feature type="region of interest" description="Disordered" evidence="6">
    <location>
        <begin position="775"/>
        <end position="843"/>
    </location>
</feature>
<feature type="compositionally biased region" description="Basic and acidic residues" evidence="6">
    <location>
        <begin position="791"/>
        <end position="802"/>
    </location>
</feature>
<feature type="compositionally biased region" description="Polar residues" evidence="6">
    <location>
        <begin position="1327"/>
        <end position="1353"/>
    </location>
</feature>
<evidence type="ECO:0000259" key="8">
    <source>
        <dbReference type="Pfam" id="PF14733"/>
    </source>
</evidence>
<dbReference type="Proteomes" id="UP000054561">
    <property type="component" value="Unassembled WGS sequence"/>
</dbReference>
<evidence type="ECO:0000313" key="10">
    <source>
        <dbReference type="Proteomes" id="UP000054561"/>
    </source>
</evidence>
<feature type="region of interest" description="Disordered" evidence="6">
    <location>
        <begin position="1327"/>
        <end position="1396"/>
    </location>
</feature>
<feature type="compositionally biased region" description="Basic and acidic residues" evidence="6">
    <location>
        <begin position="1557"/>
        <end position="1568"/>
    </location>
</feature>
<evidence type="ECO:0000256" key="5">
    <source>
        <dbReference type="ARBA" id="ARBA00023242"/>
    </source>
</evidence>
<feature type="compositionally biased region" description="Polar residues" evidence="6">
    <location>
        <begin position="1220"/>
        <end position="1235"/>
    </location>
</feature>
<feature type="region of interest" description="Disordered" evidence="6">
    <location>
        <begin position="1845"/>
        <end position="1872"/>
    </location>
</feature>
<feature type="region of interest" description="Disordered" evidence="6">
    <location>
        <begin position="1201"/>
        <end position="1251"/>
    </location>
</feature>
<keyword evidence="5" id="KW-0539">Nucleus</keyword>
<feature type="compositionally biased region" description="Basic and acidic residues" evidence="6">
    <location>
        <begin position="1101"/>
        <end position="1118"/>
    </location>
</feature>
<dbReference type="InterPro" id="IPR028078">
    <property type="entry name" value="ACDC"/>
</dbReference>
<protein>
    <recommendedName>
        <fullName evidence="11">AP2/ERF domain-containing protein</fullName>
    </recommendedName>
</protein>
<accession>A0A0D9QK50</accession>
<evidence type="ECO:0000256" key="2">
    <source>
        <dbReference type="ARBA" id="ARBA00023015"/>
    </source>
</evidence>
<dbReference type="Pfam" id="PF00847">
    <property type="entry name" value="AP2"/>
    <property type="match status" value="2"/>
</dbReference>
<dbReference type="VEuPathDB" id="PlasmoDB:AK88_03209"/>